<evidence type="ECO:0000256" key="3">
    <source>
        <dbReference type="ARBA" id="ARBA00022519"/>
    </source>
</evidence>
<evidence type="ECO:0000256" key="7">
    <source>
        <dbReference type="SAM" id="MobiDB-lite"/>
    </source>
</evidence>
<keyword evidence="5 8" id="KW-0472">Membrane</keyword>
<keyword evidence="4 9" id="KW-0808">Transferase</keyword>
<feature type="region of interest" description="Disordered" evidence="7">
    <location>
        <begin position="1"/>
        <end position="21"/>
    </location>
</feature>
<dbReference type="PANTHER" id="PTHR30606">
    <property type="entry name" value="LIPID A BIOSYNTHESIS LAUROYL ACYLTRANSFERASE"/>
    <property type="match status" value="1"/>
</dbReference>
<proteinExistence type="predicted"/>
<feature type="transmembrane region" description="Helical" evidence="8">
    <location>
        <begin position="98"/>
        <end position="116"/>
    </location>
</feature>
<organism evidence="9 10">
    <name type="scientific">Candidatus Thiodictyon syntrophicum</name>
    <dbReference type="NCBI Taxonomy" id="1166950"/>
    <lineage>
        <taxon>Bacteria</taxon>
        <taxon>Pseudomonadati</taxon>
        <taxon>Pseudomonadota</taxon>
        <taxon>Gammaproteobacteria</taxon>
        <taxon>Chromatiales</taxon>
        <taxon>Chromatiaceae</taxon>
        <taxon>Thiodictyon</taxon>
    </lineage>
</organism>
<keyword evidence="3" id="KW-0997">Cell inner membrane</keyword>
<dbReference type="GO" id="GO:0016746">
    <property type="term" value="F:acyltransferase activity"/>
    <property type="evidence" value="ECO:0007669"/>
    <property type="project" value="UniProtKB-KW"/>
</dbReference>
<comment type="subcellular location">
    <subcellularLocation>
        <location evidence="1">Cell inner membrane</location>
    </subcellularLocation>
</comment>
<keyword evidence="8" id="KW-1133">Transmembrane helix</keyword>
<evidence type="ECO:0000256" key="8">
    <source>
        <dbReference type="SAM" id="Phobius"/>
    </source>
</evidence>
<dbReference type="EMBL" id="CP020370">
    <property type="protein sequence ID" value="AUB83971.1"/>
    <property type="molecule type" value="Genomic_DNA"/>
</dbReference>
<reference evidence="9 10" key="1">
    <citation type="submission" date="2017-03" db="EMBL/GenBank/DDBJ databases">
        <title>Complete genome sequence of Candidatus 'Thiodictyon syntrophicum' sp. nov. strain Cad16T, a photolithoautotroph purple sulfur bacterium isolated from an alpine meromictic lake.</title>
        <authorList>
            <person name="Luedin S.M."/>
            <person name="Pothier J.F."/>
            <person name="Danza F."/>
            <person name="Storelli N."/>
            <person name="Wittwer M."/>
            <person name="Tonolla M."/>
        </authorList>
    </citation>
    <scope>NUCLEOTIDE SEQUENCE [LARGE SCALE GENOMIC DNA]</scope>
    <source>
        <strain evidence="9 10">Cad16T</strain>
    </source>
</reference>
<keyword evidence="8" id="KW-0812">Transmembrane</keyword>
<protein>
    <submittedName>
        <fullName evidence="9">Lipid A biosynthesis acyltransferase</fullName>
    </submittedName>
</protein>
<gene>
    <name evidence="9" type="ORF">THSYN_25585</name>
</gene>
<dbReference type="PIRSF" id="PIRSF026649">
    <property type="entry name" value="MsbB"/>
    <property type="match status" value="1"/>
</dbReference>
<accession>A0A2K8UFS1</accession>
<dbReference type="AlphaFoldDB" id="A0A2K8UFS1"/>
<keyword evidence="2" id="KW-1003">Cell membrane</keyword>
<evidence type="ECO:0000256" key="2">
    <source>
        <dbReference type="ARBA" id="ARBA00022475"/>
    </source>
</evidence>
<evidence type="ECO:0000256" key="5">
    <source>
        <dbReference type="ARBA" id="ARBA00023136"/>
    </source>
</evidence>
<dbReference type="GO" id="GO:0009247">
    <property type="term" value="P:glycolipid biosynthetic process"/>
    <property type="evidence" value="ECO:0007669"/>
    <property type="project" value="UniProtKB-ARBA"/>
</dbReference>
<sequence>MRRHTNHQRFTAMTDPDSGPLPGAPALRHPRYWPSWLAVGLAYALGRLPFPLLWALGQGLGRLGYYMATDRREVARRNLGICLANRTPTQRERILRAHFGWLGVAAVTQGLVWGISRARLKRLVLIRNPEVIDACIAAGRPVIVLVPHFVGLELAGAAFTGLVHAGVYMYQKIRDPVVDRQVKRARRQYGSVSIERSDDLRGLIRVVRSGTPFFYLPDQDGGRRGIFVPFCGVPASTVPSLGRFAALSGALVIPTFARYLPWGRGLELAFDAPLSPFPTGDPAADAALMNRVIEARIHTMPEQYFWVHRRFKTRPPGAPPFYPPKRRRS</sequence>
<evidence type="ECO:0000256" key="1">
    <source>
        <dbReference type="ARBA" id="ARBA00004533"/>
    </source>
</evidence>
<dbReference type="Pfam" id="PF03279">
    <property type="entry name" value="Lip_A_acyltrans"/>
    <property type="match status" value="1"/>
</dbReference>
<dbReference type="CDD" id="cd07984">
    <property type="entry name" value="LPLAT_LABLAT-like"/>
    <property type="match status" value="1"/>
</dbReference>
<dbReference type="PANTHER" id="PTHR30606:SF9">
    <property type="entry name" value="LIPID A BIOSYNTHESIS LAUROYLTRANSFERASE"/>
    <property type="match status" value="1"/>
</dbReference>
<evidence type="ECO:0000256" key="6">
    <source>
        <dbReference type="ARBA" id="ARBA00023315"/>
    </source>
</evidence>
<evidence type="ECO:0000313" key="10">
    <source>
        <dbReference type="Proteomes" id="UP000232638"/>
    </source>
</evidence>
<dbReference type="KEGG" id="tsy:THSYN_25585"/>
<dbReference type="InterPro" id="IPR004960">
    <property type="entry name" value="LipA_acyltrans"/>
</dbReference>
<name>A0A2K8UFS1_9GAMM</name>
<evidence type="ECO:0000313" key="9">
    <source>
        <dbReference type="EMBL" id="AUB83971.1"/>
    </source>
</evidence>
<evidence type="ECO:0000256" key="4">
    <source>
        <dbReference type="ARBA" id="ARBA00022679"/>
    </source>
</evidence>
<keyword evidence="6 9" id="KW-0012">Acyltransferase</keyword>
<dbReference type="Proteomes" id="UP000232638">
    <property type="component" value="Chromosome"/>
</dbReference>
<dbReference type="GO" id="GO:0005886">
    <property type="term" value="C:plasma membrane"/>
    <property type="evidence" value="ECO:0007669"/>
    <property type="project" value="UniProtKB-SubCell"/>
</dbReference>
<keyword evidence="10" id="KW-1185">Reference proteome</keyword>